<evidence type="ECO:0000259" key="9">
    <source>
        <dbReference type="PROSITE" id="PS51405"/>
    </source>
</evidence>
<reference evidence="10 12" key="1">
    <citation type="submission" date="2015-10" db="EMBL/GenBank/DDBJ databases">
        <title>The cercosporin biosynthetic gene cluster was horizontally transferred to several fungal lineages and shown to be expanded in Cercospora beticola based on microsynteny with recipient genomes.</title>
        <authorList>
            <person name="De Jonge R."/>
            <person name="Ebert M.K."/>
            <person name="Suttle J.C."/>
            <person name="Jurick Ii W.M."/>
            <person name="Secor G.A."/>
            <person name="Thomma B.P."/>
            <person name="Van De Peer Y."/>
            <person name="Bolton M.D."/>
        </authorList>
    </citation>
    <scope>NUCLEOTIDE SEQUENCE [LARGE SCALE GENOMIC DNA]</scope>
    <source>
        <strain evidence="10 12">09-40</strain>
    </source>
</reference>
<evidence type="ECO:0000256" key="6">
    <source>
        <dbReference type="ARBA" id="ARBA00023004"/>
    </source>
</evidence>
<evidence type="ECO:0000256" key="4">
    <source>
        <dbReference type="ARBA" id="ARBA00022723"/>
    </source>
</evidence>
<feature type="domain" description="Heme haloperoxidase family profile" evidence="9">
    <location>
        <begin position="51"/>
        <end position="283"/>
    </location>
</feature>
<dbReference type="PROSITE" id="PS51405">
    <property type="entry name" value="HEME_HALOPEROXIDASE"/>
    <property type="match status" value="1"/>
</dbReference>
<keyword evidence="8" id="KW-0732">Signal</keyword>
<evidence type="ECO:0000256" key="3">
    <source>
        <dbReference type="ARBA" id="ARBA00022617"/>
    </source>
</evidence>
<evidence type="ECO:0000256" key="8">
    <source>
        <dbReference type="SAM" id="SignalP"/>
    </source>
</evidence>
<dbReference type="Pfam" id="PF01328">
    <property type="entry name" value="Peroxidase_2"/>
    <property type="match status" value="1"/>
</dbReference>
<feature type="chain" id="PRO_5013761136" evidence="8">
    <location>
        <begin position="17"/>
        <end position="378"/>
    </location>
</feature>
<keyword evidence="2 10" id="KW-0575">Peroxidase</keyword>
<dbReference type="OrthoDB" id="407298at2759"/>
<proteinExistence type="inferred from homology"/>
<protein>
    <submittedName>
        <fullName evidence="10">Chloroperoxidase</fullName>
    </submittedName>
</protein>
<dbReference type="GO" id="GO:0046872">
    <property type="term" value="F:metal ion binding"/>
    <property type="evidence" value="ECO:0007669"/>
    <property type="project" value="UniProtKB-KW"/>
</dbReference>
<feature type="signal peptide" evidence="8">
    <location>
        <begin position="1"/>
        <end position="16"/>
    </location>
</feature>
<organism evidence="10 12">
    <name type="scientific">Cercospora beticola</name>
    <name type="common">Sugarbeet leaf spot fungus</name>
    <dbReference type="NCBI Taxonomy" id="122368"/>
    <lineage>
        <taxon>Eukaryota</taxon>
        <taxon>Fungi</taxon>
        <taxon>Dikarya</taxon>
        <taxon>Ascomycota</taxon>
        <taxon>Pezizomycotina</taxon>
        <taxon>Dothideomycetes</taxon>
        <taxon>Dothideomycetidae</taxon>
        <taxon>Mycosphaerellales</taxon>
        <taxon>Mycosphaerellaceae</taxon>
        <taxon>Cercospora</taxon>
    </lineage>
</organism>
<comment type="similarity">
    <text evidence="7">Belongs to the chloroperoxidase family.</text>
</comment>
<keyword evidence="5" id="KW-0560">Oxidoreductase</keyword>
<dbReference type="InterPro" id="IPR036851">
    <property type="entry name" value="Chloroperoxidase-like_sf"/>
</dbReference>
<evidence type="ECO:0000313" key="13">
    <source>
        <dbReference type="Proteomes" id="UP001302367"/>
    </source>
</evidence>
<keyword evidence="3" id="KW-0349">Heme</keyword>
<keyword evidence="6" id="KW-0408">Iron</keyword>
<evidence type="ECO:0000313" key="11">
    <source>
        <dbReference type="EMBL" id="WPB00150.1"/>
    </source>
</evidence>
<dbReference type="Gene3D" id="1.10.489.10">
    <property type="entry name" value="Chloroperoxidase-like"/>
    <property type="match status" value="1"/>
</dbReference>
<dbReference type="AlphaFoldDB" id="A0A2G5I201"/>
<evidence type="ECO:0000256" key="1">
    <source>
        <dbReference type="ARBA" id="ARBA00001970"/>
    </source>
</evidence>
<dbReference type="PANTHER" id="PTHR33577:SF9">
    <property type="entry name" value="PEROXIDASE STCC"/>
    <property type="match status" value="1"/>
</dbReference>
<dbReference type="InterPro" id="IPR000028">
    <property type="entry name" value="Chloroperoxidase"/>
</dbReference>
<keyword evidence="4" id="KW-0479">Metal-binding</keyword>
<name>A0A2G5I201_CERBT</name>
<dbReference type="GO" id="GO:0004601">
    <property type="term" value="F:peroxidase activity"/>
    <property type="evidence" value="ECO:0007669"/>
    <property type="project" value="UniProtKB-KW"/>
</dbReference>
<evidence type="ECO:0000313" key="10">
    <source>
        <dbReference type="EMBL" id="PIA98791.1"/>
    </source>
</evidence>
<evidence type="ECO:0000313" key="12">
    <source>
        <dbReference type="Proteomes" id="UP000230605"/>
    </source>
</evidence>
<evidence type="ECO:0000256" key="7">
    <source>
        <dbReference type="ARBA" id="ARBA00025795"/>
    </source>
</evidence>
<dbReference type="EMBL" id="CP134186">
    <property type="protein sequence ID" value="WPB00150.1"/>
    <property type="molecule type" value="Genomic_DNA"/>
</dbReference>
<dbReference type="EMBL" id="LKMD01000101">
    <property type="protein sequence ID" value="PIA98791.1"/>
    <property type="molecule type" value="Genomic_DNA"/>
</dbReference>
<evidence type="ECO:0000256" key="5">
    <source>
        <dbReference type="ARBA" id="ARBA00023002"/>
    </source>
</evidence>
<dbReference type="Proteomes" id="UP000230605">
    <property type="component" value="Chromosome 3"/>
</dbReference>
<dbReference type="Proteomes" id="UP001302367">
    <property type="component" value="Chromosome 3"/>
</dbReference>
<sequence length="378" mass="42603">MLRNTLILALISKASGLVARAPTPSSGSHVVTALDQPPAQQTGEYFHAQYYDHAIRPYRAPGRNDSRGPCPMLNSLANHNYINHDGRNIERQDLLDALLRHVGIEESAVDVALSNAFILCEFTTGKHCGTRLANLTLLALPHAFEHDHSFSREDYMMKYNKESNDNLNFNATIFDTSLDVLKGSSHMTYAQMNEIRLQRESLALQSTTPGWLMEQVPIQEFEAGFIFAVMGDPGRPDSQSEPLVRVDWWEYWFANEALPYELGWHRPKPARGMDFVTSASSRILHAAPTHTPSPLPVDAFALFEPEPGKLHTVVDTVTYLLPTNTPYRGTIADRRRQATATSSSDTPRATFKNPYMEMWEMSDIRNQQAMAEMHMQAR</sequence>
<keyword evidence="13" id="KW-1185">Reference proteome</keyword>
<evidence type="ECO:0000256" key="2">
    <source>
        <dbReference type="ARBA" id="ARBA00022559"/>
    </source>
</evidence>
<dbReference type="PANTHER" id="PTHR33577">
    <property type="entry name" value="STERIGMATOCYSTIN BIOSYNTHESIS PEROXIDASE STCC-RELATED"/>
    <property type="match status" value="1"/>
</dbReference>
<reference evidence="11 13" key="2">
    <citation type="submission" date="2023-09" db="EMBL/GenBank/DDBJ databases">
        <title>Complete-Gapless Cercospora beticola genome.</title>
        <authorList>
            <person name="Wyatt N.A."/>
            <person name="Spanner R.E."/>
            <person name="Bolton M.D."/>
        </authorList>
    </citation>
    <scope>NUCLEOTIDE SEQUENCE [LARGE SCALE GENOMIC DNA]</scope>
    <source>
        <strain evidence="11">Cb09-40</strain>
    </source>
</reference>
<gene>
    <name evidence="10" type="ORF">CB0940_02988</name>
    <name evidence="11" type="ORF">RHO25_004769</name>
</gene>
<comment type="cofactor">
    <cofactor evidence="1">
        <name>heme b</name>
        <dbReference type="ChEBI" id="CHEBI:60344"/>
    </cofactor>
</comment>
<dbReference type="SUPFAM" id="SSF47571">
    <property type="entry name" value="Cloroperoxidase"/>
    <property type="match status" value="2"/>
</dbReference>
<accession>A0A2G5I201</accession>